<proteinExistence type="predicted"/>
<dbReference type="Proteomes" id="UP001050808">
    <property type="component" value="Unassembled WGS sequence"/>
</dbReference>
<evidence type="ECO:0008006" key="5">
    <source>
        <dbReference type="Google" id="ProtNLM"/>
    </source>
</evidence>
<name>A0ABQ3QNX5_9ACTN</name>
<evidence type="ECO:0000256" key="1">
    <source>
        <dbReference type="SAM" id="MobiDB-lite"/>
    </source>
</evidence>
<feature type="chain" id="PRO_5047124736" description="Secreted protein" evidence="2">
    <location>
        <begin position="30"/>
        <end position="117"/>
    </location>
</feature>
<dbReference type="RefSeq" id="WP_189966157.1">
    <property type="nucleotide sequence ID" value="NZ_BMUA01000015.1"/>
</dbReference>
<keyword evidence="2" id="KW-0732">Signal</keyword>
<comment type="caution">
    <text evidence="3">The sequence shown here is derived from an EMBL/GenBank/DDBJ whole genome shotgun (WGS) entry which is preliminary data.</text>
</comment>
<accession>A0ABQ3QNX5</accession>
<protein>
    <recommendedName>
        <fullName evidence="5">Secreted protein</fullName>
    </recommendedName>
</protein>
<feature type="region of interest" description="Disordered" evidence="1">
    <location>
        <begin position="90"/>
        <end position="117"/>
    </location>
</feature>
<reference evidence="3" key="1">
    <citation type="submission" date="2024-05" db="EMBL/GenBank/DDBJ databases">
        <title>Whole genome shotgun sequence of Streptomyces violascens NBRC 12920.</title>
        <authorList>
            <person name="Komaki H."/>
            <person name="Tamura T."/>
        </authorList>
    </citation>
    <scope>NUCLEOTIDE SEQUENCE</scope>
    <source>
        <strain evidence="3">NBRC 12920</strain>
    </source>
</reference>
<sequence length="117" mass="11741">MFSAKKIAAVSGLLGGLVVTCAGATQAYAAEGAGVCSHDSQGSTTCIQRFVGSAPDGGGYILRQAQGCVPTEPLSLPVMGLLNRGNMKIGPEVTCSPTNPGPERGEEPGVNPLGLLN</sequence>
<gene>
    <name evidence="3" type="ORF">Sviol_33750</name>
</gene>
<organism evidence="3 4">
    <name type="scientific">Streptomyces violascens</name>
    <dbReference type="NCBI Taxonomy" id="67381"/>
    <lineage>
        <taxon>Bacteria</taxon>
        <taxon>Bacillati</taxon>
        <taxon>Actinomycetota</taxon>
        <taxon>Actinomycetes</taxon>
        <taxon>Kitasatosporales</taxon>
        <taxon>Streptomycetaceae</taxon>
        <taxon>Streptomyces</taxon>
    </lineage>
</organism>
<feature type="signal peptide" evidence="2">
    <location>
        <begin position="1"/>
        <end position="29"/>
    </location>
</feature>
<dbReference type="EMBL" id="BNDY01000009">
    <property type="protein sequence ID" value="GHI38967.1"/>
    <property type="molecule type" value="Genomic_DNA"/>
</dbReference>
<evidence type="ECO:0000313" key="4">
    <source>
        <dbReference type="Proteomes" id="UP001050808"/>
    </source>
</evidence>
<evidence type="ECO:0000313" key="3">
    <source>
        <dbReference type="EMBL" id="GHI38967.1"/>
    </source>
</evidence>
<evidence type="ECO:0000256" key="2">
    <source>
        <dbReference type="SAM" id="SignalP"/>
    </source>
</evidence>
<keyword evidence="4" id="KW-1185">Reference proteome</keyword>